<keyword evidence="2" id="KW-0812">Transmembrane</keyword>
<gene>
    <name evidence="3" type="ORF">AB0C36_40950</name>
</gene>
<evidence type="ECO:0000256" key="1">
    <source>
        <dbReference type="SAM" id="MobiDB-lite"/>
    </source>
</evidence>
<evidence type="ECO:0000313" key="3">
    <source>
        <dbReference type="EMBL" id="MEU8139852.1"/>
    </source>
</evidence>
<evidence type="ECO:0000313" key="4">
    <source>
        <dbReference type="Proteomes" id="UP001551482"/>
    </source>
</evidence>
<reference evidence="3 4" key="1">
    <citation type="submission" date="2024-06" db="EMBL/GenBank/DDBJ databases">
        <title>The Natural Products Discovery Center: Release of the First 8490 Sequenced Strains for Exploring Actinobacteria Biosynthetic Diversity.</title>
        <authorList>
            <person name="Kalkreuter E."/>
            <person name="Kautsar S.A."/>
            <person name="Yang D."/>
            <person name="Bader C.D."/>
            <person name="Teijaro C.N."/>
            <person name="Fluegel L."/>
            <person name="Davis C.M."/>
            <person name="Simpson J.R."/>
            <person name="Lauterbach L."/>
            <person name="Steele A.D."/>
            <person name="Gui C."/>
            <person name="Meng S."/>
            <person name="Li G."/>
            <person name="Viehrig K."/>
            <person name="Ye F."/>
            <person name="Su P."/>
            <person name="Kiefer A.F."/>
            <person name="Nichols A."/>
            <person name="Cepeda A.J."/>
            <person name="Yan W."/>
            <person name="Fan B."/>
            <person name="Jiang Y."/>
            <person name="Adhikari A."/>
            <person name="Zheng C.-J."/>
            <person name="Schuster L."/>
            <person name="Cowan T.M."/>
            <person name="Smanski M.J."/>
            <person name="Chevrette M.G."/>
            <person name="De Carvalho L.P.S."/>
            <person name="Shen B."/>
        </authorList>
    </citation>
    <scope>NUCLEOTIDE SEQUENCE [LARGE SCALE GENOMIC DNA]</scope>
    <source>
        <strain evidence="3 4">NPDC048946</strain>
    </source>
</reference>
<dbReference type="EMBL" id="JBEZFP010000207">
    <property type="protein sequence ID" value="MEU8139852.1"/>
    <property type="molecule type" value="Genomic_DNA"/>
</dbReference>
<sequence length="164" mass="17919">MAALSRAAPDVDAAGTVSSSAQDTTRRTSTWLRARRGAGRTRRFGYAAYTVLLVLGSWYGVYMAGAIHRRRPPSSSNWAPAPASSPTRRWLVCRPARGSSRSNSSPRALTPAGRMTTFAYGHAAWMPTARRFAAELSASFGTVERTRTVWRNLPPAFVYRACHG</sequence>
<organism evidence="3 4">
    <name type="scientific">Streptodolium elevatio</name>
    <dbReference type="NCBI Taxonomy" id="3157996"/>
    <lineage>
        <taxon>Bacteria</taxon>
        <taxon>Bacillati</taxon>
        <taxon>Actinomycetota</taxon>
        <taxon>Actinomycetes</taxon>
        <taxon>Kitasatosporales</taxon>
        <taxon>Streptomycetaceae</taxon>
        <taxon>Streptodolium</taxon>
    </lineage>
</organism>
<feature type="region of interest" description="Disordered" evidence="1">
    <location>
        <begin position="1"/>
        <end position="28"/>
    </location>
</feature>
<name>A0ABV3DX68_9ACTN</name>
<protein>
    <submittedName>
        <fullName evidence="3">Uncharacterized protein</fullName>
    </submittedName>
</protein>
<accession>A0ABV3DX68</accession>
<keyword evidence="4" id="KW-1185">Reference proteome</keyword>
<keyword evidence="2" id="KW-1133">Transmembrane helix</keyword>
<comment type="caution">
    <text evidence="3">The sequence shown here is derived from an EMBL/GenBank/DDBJ whole genome shotgun (WGS) entry which is preliminary data.</text>
</comment>
<dbReference type="RefSeq" id="WP_358364332.1">
    <property type="nucleotide sequence ID" value="NZ_JBEZFP010000207.1"/>
</dbReference>
<proteinExistence type="predicted"/>
<dbReference type="Proteomes" id="UP001551482">
    <property type="component" value="Unassembled WGS sequence"/>
</dbReference>
<evidence type="ECO:0000256" key="2">
    <source>
        <dbReference type="SAM" id="Phobius"/>
    </source>
</evidence>
<feature type="transmembrane region" description="Helical" evidence="2">
    <location>
        <begin position="46"/>
        <end position="67"/>
    </location>
</feature>
<feature type="compositionally biased region" description="Polar residues" evidence="1">
    <location>
        <begin position="16"/>
        <end position="28"/>
    </location>
</feature>
<keyword evidence="2" id="KW-0472">Membrane</keyword>